<dbReference type="InterPro" id="IPR002052">
    <property type="entry name" value="DNA_methylase_N6_adenine_CS"/>
</dbReference>
<dbReference type="GO" id="GO:0032259">
    <property type="term" value="P:methylation"/>
    <property type="evidence" value="ECO:0007669"/>
    <property type="project" value="UniProtKB-KW"/>
</dbReference>
<keyword evidence="5" id="KW-1185">Reference proteome</keyword>
<organism evidence="4 5">
    <name type="scientific">Trichoderma cornu-damae</name>
    <dbReference type="NCBI Taxonomy" id="654480"/>
    <lineage>
        <taxon>Eukaryota</taxon>
        <taxon>Fungi</taxon>
        <taxon>Dikarya</taxon>
        <taxon>Ascomycota</taxon>
        <taxon>Pezizomycotina</taxon>
        <taxon>Sordariomycetes</taxon>
        <taxon>Hypocreomycetidae</taxon>
        <taxon>Hypocreales</taxon>
        <taxon>Hypocreaceae</taxon>
        <taxon>Trichoderma</taxon>
    </lineage>
</organism>
<dbReference type="Gene3D" id="3.40.50.150">
    <property type="entry name" value="Vaccinia Virus protein VP39"/>
    <property type="match status" value="1"/>
</dbReference>
<evidence type="ECO:0000313" key="5">
    <source>
        <dbReference type="Proteomes" id="UP000827724"/>
    </source>
</evidence>
<dbReference type="OrthoDB" id="269872at2759"/>
<dbReference type="SUPFAM" id="SSF53335">
    <property type="entry name" value="S-adenosyl-L-methionine-dependent methyltransferases"/>
    <property type="match status" value="1"/>
</dbReference>
<keyword evidence="3" id="KW-0949">S-adenosyl-L-methionine</keyword>
<dbReference type="Pfam" id="PF05971">
    <property type="entry name" value="Methyltransf_10"/>
    <property type="match status" value="1"/>
</dbReference>
<evidence type="ECO:0000256" key="2">
    <source>
        <dbReference type="ARBA" id="ARBA00022679"/>
    </source>
</evidence>
<evidence type="ECO:0000256" key="3">
    <source>
        <dbReference type="ARBA" id="ARBA00022691"/>
    </source>
</evidence>
<dbReference type="InterPro" id="IPR029063">
    <property type="entry name" value="SAM-dependent_MTases_sf"/>
</dbReference>
<dbReference type="PANTHER" id="PTHR18895">
    <property type="entry name" value="HEMK METHYLTRANSFERASE"/>
    <property type="match status" value="1"/>
</dbReference>
<dbReference type="GO" id="GO:0005739">
    <property type="term" value="C:mitochondrion"/>
    <property type="evidence" value="ECO:0007669"/>
    <property type="project" value="TreeGrafter"/>
</dbReference>
<gene>
    <name evidence="4" type="ORF">Trco_001219</name>
</gene>
<dbReference type="PROSITE" id="PS00092">
    <property type="entry name" value="N6_MTASE"/>
    <property type="match status" value="1"/>
</dbReference>
<evidence type="ECO:0000313" key="4">
    <source>
        <dbReference type="EMBL" id="KAH6611199.1"/>
    </source>
</evidence>
<dbReference type="InterPro" id="IPR050320">
    <property type="entry name" value="N5-glutamine_MTase"/>
</dbReference>
<comment type="caution">
    <text evidence="4">The sequence shown here is derived from an EMBL/GenBank/DDBJ whole genome shotgun (WGS) entry which is preliminary data.</text>
</comment>
<sequence length="350" mass="39024">MPRIPPWLFRKARRHSANVAALLPACRDLPSAINELRWLKEHVDGTACAAKEGLLARLCRKRGRGYPLQYILGSQPFGPLDIKCRPGVLIPRPETEAYTHHLADLLKSGSLKAGESERGLSIVDFCTGTGCIPLILYALLHRQFEHLDVLGVDVSAQAVRLSRDNIGHNVKLGHFPCPRLNHSLGIVQEDIFQDEAITKLEGRNWDVMVSNPPYISRRAWRYGGGQVGHSVRKYEPSLALVPGDDIPIPVDWEHEDVFYARLLDVAYRLKPKVMLLEISAEGQALRVISRFSQHPLSVDSKVEIWRDWPDLASSGDEEASLEATMPDGSSQIVLTKGSGNIRSIFIKLGR</sequence>
<dbReference type="EMBL" id="JAIWOZ010000001">
    <property type="protein sequence ID" value="KAH6611199.1"/>
    <property type="molecule type" value="Genomic_DNA"/>
</dbReference>
<dbReference type="AlphaFoldDB" id="A0A9P8U125"/>
<dbReference type="PANTHER" id="PTHR18895:SF74">
    <property type="entry name" value="MTRF1L RELEASE FACTOR GLUTAMINE METHYLTRANSFERASE"/>
    <property type="match status" value="1"/>
</dbReference>
<reference evidence="4" key="1">
    <citation type="submission" date="2021-08" db="EMBL/GenBank/DDBJ databases">
        <title>Chromosome-Level Trichoderma cornu-damae using Hi-C Data.</title>
        <authorList>
            <person name="Kim C.S."/>
        </authorList>
    </citation>
    <scope>NUCLEOTIDE SEQUENCE</scope>
    <source>
        <strain evidence="4">KA19-0412C</strain>
    </source>
</reference>
<accession>A0A9P8U125</accession>
<dbReference type="Proteomes" id="UP000827724">
    <property type="component" value="Unassembled WGS sequence"/>
</dbReference>
<dbReference type="GO" id="GO:0003676">
    <property type="term" value="F:nucleic acid binding"/>
    <property type="evidence" value="ECO:0007669"/>
    <property type="project" value="InterPro"/>
</dbReference>
<name>A0A9P8U125_9HYPO</name>
<dbReference type="InterPro" id="IPR004556">
    <property type="entry name" value="HemK-like"/>
</dbReference>
<keyword evidence="2" id="KW-0808">Transferase</keyword>
<dbReference type="GO" id="GO:0008276">
    <property type="term" value="F:protein methyltransferase activity"/>
    <property type="evidence" value="ECO:0007669"/>
    <property type="project" value="InterPro"/>
</dbReference>
<dbReference type="InterPro" id="IPR010286">
    <property type="entry name" value="METTL16/RlmF"/>
</dbReference>
<dbReference type="NCBIfam" id="TIGR00536">
    <property type="entry name" value="hemK_fam"/>
    <property type="match status" value="1"/>
</dbReference>
<proteinExistence type="predicted"/>
<protein>
    <submittedName>
        <fullName evidence="4">Modification methylase</fullName>
    </submittedName>
</protein>
<evidence type="ECO:0000256" key="1">
    <source>
        <dbReference type="ARBA" id="ARBA00022603"/>
    </source>
</evidence>
<keyword evidence="1 4" id="KW-0489">Methyltransferase</keyword>